<keyword evidence="2" id="KW-1185">Reference proteome</keyword>
<gene>
    <name evidence="1" type="ORF">BC938DRAFT_476858</name>
</gene>
<accession>A0A433QQ32</accession>
<evidence type="ECO:0000313" key="2">
    <source>
        <dbReference type="Proteomes" id="UP000274822"/>
    </source>
</evidence>
<evidence type="ECO:0000313" key="1">
    <source>
        <dbReference type="EMBL" id="RUS31870.1"/>
    </source>
</evidence>
<dbReference type="AlphaFoldDB" id="A0A433QQ32"/>
<name>A0A433QQ32_9FUNG</name>
<reference evidence="1 2" key="1">
    <citation type="journal article" date="2018" name="New Phytol.">
        <title>Phylogenomics of Endogonaceae and evolution of mycorrhizas within Mucoromycota.</title>
        <authorList>
            <person name="Chang Y."/>
            <person name="Desiro A."/>
            <person name="Na H."/>
            <person name="Sandor L."/>
            <person name="Lipzen A."/>
            <person name="Clum A."/>
            <person name="Barry K."/>
            <person name="Grigoriev I.V."/>
            <person name="Martin F.M."/>
            <person name="Stajich J.E."/>
            <person name="Smith M.E."/>
            <person name="Bonito G."/>
            <person name="Spatafora J.W."/>
        </authorList>
    </citation>
    <scope>NUCLEOTIDE SEQUENCE [LARGE SCALE GENOMIC DNA]</scope>
    <source>
        <strain evidence="1 2">AD002</strain>
    </source>
</reference>
<dbReference type="EMBL" id="RBNJ01002523">
    <property type="protein sequence ID" value="RUS31870.1"/>
    <property type="molecule type" value="Genomic_DNA"/>
</dbReference>
<comment type="caution">
    <text evidence="1">The sequence shown here is derived from an EMBL/GenBank/DDBJ whole genome shotgun (WGS) entry which is preliminary data.</text>
</comment>
<proteinExistence type="predicted"/>
<sequence length="89" mass="9811">MACPATNSGRRSCGLLSVQCRSGLVATGRVRGVFEGYMEKWLRGRKGGHLDWNRASFCVRNSSNQVKLPDIHYIGFGGFRFGTKNDACP</sequence>
<protein>
    <submittedName>
        <fullName evidence="1">Uncharacterized protein</fullName>
    </submittedName>
</protein>
<organism evidence="1 2">
    <name type="scientific">Jimgerdemannia flammicorona</name>
    <dbReference type="NCBI Taxonomy" id="994334"/>
    <lineage>
        <taxon>Eukaryota</taxon>
        <taxon>Fungi</taxon>
        <taxon>Fungi incertae sedis</taxon>
        <taxon>Mucoromycota</taxon>
        <taxon>Mucoromycotina</taxon>
        <taxon>Endogonomycetes</taxon>
        <taxon>Endogonales</taxon>
        <taxon>Endogonaceae</taxon>
        <taxon>Jimgerdemannia</taxon>
    </lineage>
</organism>
<dbReference type="Proteomes" id="UP000274822">
    <property type="component" value="Unassembled WGS sequence"/>
</dbReference>